<accession>A0ABX3K4R6</accession>
<sequence>MPNTTHSKNYFLKLPTGDAMDMRLIGSCCHYADHGLMLLNTEGGKLLWLPETDNAKAIAMRDEIVSALIS</sequence>
<keyword evidence="2" id="KW-1185">Reference proteome</keyword>
<gene>
    <name evidence="1" type="ORF">BZG73_15845</name>
</gene>
<comment type="caution">
    <text evidence="1">The sequence shown here is derived from an EMBL/GenBank/DDBJ whole genome shotgun (WGS) entry which is preliminary data.</text>
</comment>
<protein>
    <submittedName>
        <fullName evidence="1">Uncharacterized protein</fullName>
    </submittedName>
</protein>
<dbReference type="EMBL" id="MUFB01000051">
    <property type="protein sequence ID" value="OOE78669.1"/>
    <property type="molecule type" value="Genomic_DNA"/>
</dbReference>
<proteinExistence type="predicted"/>
<reference evidence="1 2" key="1">
    <citation type="journal article" date="2017" name="Genome Announc.">
        <title>Draft Genome Sequences of Salinivibrio proteolyticus, Salinivibrio sharmensis, Salinivibrio siamensis, Salinivibrio costicola subsp. alcaliphilus, Salinivibrio costicola subsp. vallismortis, and 29 New Isolates Belonging to the Genus Salinivibrio.</title>
        <authorList>
            <person name="Lopez-Hermoso C."/>
            <person name="de la Haba R.R."/>
            <person name="Sanchez-Porro C."/>
            <person name="Bayliss S.C."/>
            <person name="Feil E.J."/>
            <person name="Ventosa A."/>
        </authorList>
    </citation>
    <scope>NUCLEOTIDE SEQUENCE [LARGE SCALE GENOMIC DNA]</scope>
    <source>
        <strain evidence="1 2">JCM 14472</strain>
    </source>
</reference>
<organism evidence="1 2">
    <name type="scientific">Salinivibrio siamensis</name>
    <dbReference type="NCBI Taxonomy" id="414286"/>
    <lineage>
        <taxon>Bacteria</taxon>
        <taxon>Pseudomonadati</taxon>
        <taxon>Pseudomonadota</taxon>
        <taxon>Gammaproteobacteria</taxon>
        <taxon>Vibrionales</taxon>
        <taxon>Vibrionaceae</taxon>
        <taxon>Salinivibrio</taxon>
    </lineage>
</organism>
<dbReference type="Proteomes" id="UP000189410">
    <property type="component" value="Unassembled WGS sequence"/>
</dbReference>
<evidence type="ECO:0000313" key="2">
    <source>
        <dbReference type="Proteomes" id="UP000189410"/>
    </source>
</evidence>
<name>A0ABX3K4R6_9GAMM</name>
<evidence type="ECO:0000313" key="1">
    <source>
        <dbReference type="EMBL" id="OOE78669.1"/>
    </source>
</evidence>